<accession>A0AA97NU97</accession>
<evidence type="ECO:0000256" key="3">
    <source>
        <dbReference type="SAM" id="Phobius"/>
    </source>
</evidence>
<evidence type="ECO:0000256" key="1">
    <source>
        <dbReference type="PROSITE-ProRule" id="PRU00175"/>
    </source>
</evidence>
<keyword evidence="1" id="KW-0479">Metal-binding</keyword>
<protein>
    <recommendedName>
        <fullName evidence="4">RING-type domain-containing protein</fullName>
    </recommendedName>
</protein>
<dbReference type="Gene3D" id="3.30.40.10">
    <property type="entry name" value="Zinc/RING finger domain, C3HC4 (zinc finger)"/>
    <property type="match status" value="1"/>
</dbReference>
<evidence type="ECO:0000259" key="4">
    <source>
        <dbReference type="PROSITE" id="PS50089"/>
    </source>
</evidence>
<keyword evidence="1" id="KW-0862">Zinc</keyword>
<dbReference type="PANTHER" id="PTHR22765:SF416">
    <property type="entry name" value="E3 UBIQUITIN-PROTEIN LIGASE GODZILLA"/>
    <property type="match status" value="1"/>
</dbReference>
<name>A0AA97NU97_PYRO3</name>
<evidence type="ECO:0000313" key="5">
    <source>
        <dbReference type="EMBL" id="ELQ36485.1"/>
    </source>
</evidence>
<dbReference type="GO" id="GO:0005737">
    <property type="term" value="C:cytoplasm"/>
    <property type="evidence" value="ECO:0007669"/>
    <property type="project" value="TreeGrafter"/>
</dbReference>
<dbReference type="SMART" id="SM00184">
    <property type="entry name" value="RING"/>
    <property type="match status" value="1"/>
</dbReference>
<feature type="region of interest" description="Disordered" evidence="2">
    <location>
        <begin position="429"/>
        <end position="507"/>
    </location>
</feature>
<dbReference type="GO" id="GO:0008270">
    <property type="term" value="F:zinc ion binding"/>
    <property type="evidence" value="ECO:0007669"/>
    <property type="project" value="UniProtKB-KW"/>
</dbReference>
<dbReference type="Proteomes" id="UP000011086">
    <property type="component" value="Unassembled WGS sequence"/>
</dbReference>
<keyword evidence="3" id="KW-0472">Membrane</keyword>
<dbReference type="InterPro" id="IPR001841">
    <property type="entry name" value="Znf_RING"/>
</dbReference>
<feature type="transmembrane region" description="Helical" evidence="3">
    <location>
        <begin position="226"/>
        <end position="252"/>
    </location>
</feature>
<proteinExistence type="predicted"/>
<gene>
    <name evidence="5" type="ORF">OOU_Y34scaffold00657g11</name>
</gene>
<keyword evidence="3" id="KW-0812">Transmembrane</keyword>
<dbReference type="SUPFAM" id="SSF57850">
    <property type="entry name" value="RING/U-box"/>
    <property type="match status" value="1"/>
</dbReference>
<dbReference type="GO" id="GO:0006511">
    <property type="term" value="P:ubiquitin-dependent protein catabolic process"/>
    <property type="evidence" value="ECO:0007669"/>
    <property type="project" value="TreeGrafter"/>
</dbReference>
<dbReference type="EMBL" id="JH793056">
    <property type="protein sequence ID" value="ELQ36485.1"/>
    <property type="molecule type" value="Genomic_DNA"/>
</dbReference>
<dbReference type="Pfam" id="PF13639">
    <property type="entry name" value="zf-RING_2"/>
    <property type="match status" value="1"/>
</dbReference>
<dbReference type="InterPro" id="IPR051826">
    <property type="entry name" value="E3_ubiquitin-ligase_domain"/>
</dbReference>
<dbReference type="InterPro" id="IPR013083">
    <property type="entry name" value="Znf_RING/FYVE/PHD"/>
</dbReference>
<dbReference type="PROSITE" id="PS50089">
    <property type="entry name" value="ZF_RING_2"/>
    <property type="match status" value="1"/>
</dbReference>
<evidence type="ECO:0000256" key="2">
    <source>
        <dbReference type="SAM" id="MobiDB-lite"/>
    </source>
</evidence>
<sequence>MSLVDISNVVLLLNNPAQSSQGSGPSTVIKNISAISNQMAYSSRFAENLVTLASSYVTSSQNIQGLLYVPDLSPKDPCHKKVASMVPSMVTRRANLPPASFNLVGLAPWISTECTRSYLASARVDPIRAFIFYRDTNSTDAPPPADADLWDLDEDDSWKIQNRFPVFAVPGRVGAEMMTQLSLYSGNITTVPFGDEISNMYDPREEDYVRIWTTMNVNVDTSFSTFWISIPIFIGVLVGIVLATSIFLHCVARKRRSSLRKRVQTGEVNLEALGIKRVKVPLNHVHNFPIFTYANHYDNPPPGSPTLASAPSTIEQAPSSTGLDLNSLSDQPECLICLQPYVDRETIIRELPCGHIFHPDCIDEFLSEFSSLCPLCKTCMLPKGYSPRITNNMVRREIATRKLRERIVISDDEERYVSSSTDKKLGLTWGSTRKKHVPRTQPADHDRDTTQPDDIPGVEGRASPKTRTRRRMRELAGPDIEGGLPNSQANQSIWQKTKGTIFPQFKG</sequence>
<organism evidence="5">
    <name type="scientific">Pyricularia oryzae (strain Y34)</name>
    <name type="common">Rice blast fungus</name>
    <name type="synonym">Magnaporthe oryzae</name>
    <dbReference type="NCBI Taxonomy" id="1143189"/>
    <lineage>
        <taxon>Eukaryota</taxon>
        <taxon>Fungi</taxon>
        <taxon>Dikarya</taxon>
        <taxon>Ascomycota</taxon>
        <taxon>Pezizomycotina</taxon>
        <taxon>Sordariomycetes</taxon>
        <taxon>Sordariomycetidae</taxon>
        <taxon>Magnaporthales</taxon>
        <taxon>Pyriculariaceae</taxon>
        <taxon>Pyricularia</taxon>
    </lineage>
</organism>
<dbReference type="GO" id="GO:0061630">
    <property type="term" value="F:ubiquitin protein ligase activity"/>
    <property type="evidence" value="ECO:0007669"/>
    <property type="project" value="TreeGrafter"/>
</dbReference>
<reference evidence="5" key="1">
    <citation type="journal article" date="2012" name="PLoS Genet.">
        <title>Comparative analysis of the genomes of two field isolates of the rice blast fungus Magnaporthe oryzae.</title>
        <authorList>
            <person name="Xue M."/>
            <person name="Yang J."/>
            <person name="Li Z."/>
            <person name="Hu S."/>
            <person name="Yao N."/>
            <person name="Dean R.A."/>
            <person name="Zhao W."/>
            <person name="Shen M."/>
            <person name="Zhang H."/>
            <person name="Li C."/>
            <person name="Liu L."/>
            <person name="Cao L."/>
            <person name="Xu X."/>
            <person name="Xing Y."/>
            <person name="Hsiang T."/>
            <person name="Zhang Z."/>
            <person name="Xu J.R."/>
            <person name="Peng Y.L."/>
        </authorList>
    </citation>
    <scope>NUCLEOTIDE SEQUENCE</scope>
    <source>
        <strain evidence="5">Y34</strain>
    </source>
</reference>
<feature type="compositionally biased region" description="Polar residues" evidence="2">
    <location>
        <begin position="485"/>
        <end position="498"/>
    </location>
</feature>
<feature type="domain" description="RING-type" evidence="4">
    <location>
        <begin position="334"/>
        <end position="377"/>
    </location>
</feature>
<dbReference type="AlphaFoldDB" id="A0AA97NU97"/>
<keyword evidence="1" id="KW-0863">Zinc-finger</keyword>
<keyword evidence="3" id="KW-1133">Transmembrane helix</keyword>
<dbReference type="PANTHER" id="PTHR22765">
    <property type="entry name" value="RING FINGER AND PROTEASE ASSOCIATED DOMAIN-CONTAINING"/>
    <property type="match status" value="1"/>
</dbReference>